<keyword evidence="3" id="KW-1185">Reference proteome</keyword>
<gene>
    <name evidence="2" type="ORF">SAMN00017405_2252</name>
</gene>
<accession>A0A1W1VES5</accession>
<reference evidence="2 3" key="1">
    <citation type="submission" date="2017-04" db="EMBL/GenBank/DDBJ databases">
        <authorList>
            <person name="Afonso C.L."/>
            <person name="Miller P.J."/>
            <person name="Scott M.A."/>
            <person name="Spackman E."/>
            <person name="Goraichik I."/>
            <person name="Dimitrov K.M."/>
            <person name="Suarez D.L."/>
            <person name="Swayne D.E."/>
        </authorList>
    </citation>
    <scope>NUCLEOTIDE SEQUENCE [LARGE SCALE GENOMIC DNA]</scope>
    <source>
        <strain evidence="2 3">DSM 11270</strain>
    </source>
</reference>
<dbReference type="EMBL" id="FWWT01000019">
    <property type="protein sequence ID" value="SMB91825.1"/>
    <property type="molecule type" value="Genomic_DNA"/>
</dbReference>
<dbReference type="Pfam" id="PF04754">
    <property type="entry name" value="Transposase_31"/>
    <property type="match status" value="1"/>
</dbReference>
<dbReference type="AlphaFoldDB" id="A0A1W1VES5"/>
<evidence type="ECO:0000259" key="1">
    <source>
        <dbReference type="Pfam" id="PF04754"/>
    </source>
</evidence>
<protein>
    <submittedName>
        <fullName evidence="2">Putative transposase, YhgA-like</fullName>
    </submittedName>
</protein>
<proteinExistence type="predicted"/>
<evidence type="ECO:0000313" key="3">
    <source>
        <dbReference type="Proteomes" id="UP000192731"/>
    </source>
</evidence>
<dbReference type="InterPro" id="IPR006842">
    <property type="entry name" value="Transposase_31"/>
</dbReference>
<feature type="domain" description="Transposase (putative) YhgA-like" evidence="1">
    <location>
        <begin position="5"/>
        <end position="31"/>
    </location>
</feature>
<name>A0A1W1VES5_DESTI</name>
<dbReference type="STRING" id="656914.SAMN00017405_2252"/>
<evidence type="ECO:0000313" key="2">
    <source>
        <dbReference type="EMBL" id="SMB91825.1"/>
    </source>
</evidence>
<dbReference type="Proteomes" id="UP000192731">
    <property type="component" value="Unassembled WGS sequence"/>
</dbReference>
<organism evidence="2 3">
    <name type="scientific">Desulfonispora thiosulfatigenes DSM 11270</name>
    <dbReference type="NCBI Taxonomy" id="656914"/>
    <lineage>
        <taxon>Bacteria</taxon>
        <taxon>Bacillati</taxon>
        <taxon>Bacillota</taxon>
        <taxon>Clostridia</taxon>
        <taxon>Eubacteriales</taxon>
        <taxon>Peptococcaceae</taxon>
        <taxon>Desulfonispora</taxon>
    </lineage>
</organism>
<dbReference type="RefSeq" id="WP_242941961.1">
    <property type="nucleotide sequence ID" value="NZ_FWWT01000019.1"/>
</dbReference>
<sequence>MKIQNPHDKFLKKTFSNIEVTRDFINNYLPEF</sequence>